<evidence type="ECO:0000256" key="4">
    <source>
        <dbReference type="ARBA" id="ARBA00012944"/>
    </source>
</evidence>
<feature type="transmembrane region" description="Helical" evidence="17">
    <location>
        <begin position="116"/>
        <end position="135"/>
    </location>
</feature>
<dbReference type="AlphaFoldDB" id="E0XLE8"/>
<evidence type="ECO:0000256" key="10">
    <source>
        <dbReference type="ARBA" id="ARBA00022982"/>
    </source>
</evidence>
<evidence type="ECO:0000313" key="20">
    <source>
        <dbReference type="EMBL" id="ADB91993.1"/>
    </source>
</evidence>
<dbReference type="EC" id="7.1.1.2" evidence="4 17"/>
<dbReference type="PANTHER" id="PTHR43507:SF20">
    <property type="entry name" value="NADH-UBIQUINONE OXIDOREDUCTASE CHAIN 4"/>
    <property type="match status" value="1"/>
</dbReference>
<feature type="transmembrane region" description="Helical" evidence="17">
    <location>
        <begin position="147"/>
        <end position="177"/>
    </location>
</feature>
<feature type="transmembrane region" description="Helical" evidence="17">
    <location>
        <begin position="284"/>
        <end position="304"/>
    </location>
</feature>
<comment type="function">
    <text evidence="1">Core subunit of the mitochondrial membrane respiratory chain NADH dehydrogenase (Complex I) that is believed to belong to the minimal assembly required for catalysis. Complex I functions in the transfer of electrons from NADH to the respiratory chain. The immediate electron acceptor for the enzyme is believed to be ubiquinone.</text>
</comment>
<dbReference type="PRINTS" id="PR01437">
    <property type="entry name" value="NUOXDRDTASE4"/>
</dbReference>
<evidence type="ECO:0000256" key="14">
    <source>
        <dbReference type="ARBA" id="ARBA00023128"/>
    </source>
</evidence>
<geneLocation type="mitochondrion" evidence="20"/>
<organism evidence="20">
    <name type="scientific">Tanystylum orbiculare</name>
    <name type="common">Sea spider</name>
    <name type="synonym">Clotenia orbiculare</name>
    <dbReference type="NCBI Taxonomy" id="88027"/>
    <lineage>
        <taxon>Eukaryota</taxon>
        <taxon>Metazoa</taxon>
        <taxon>Ecdysozoa</taxon>
        <taxon>Arthropoda</taxon>
        <taxon>Chelicerata</taxon>
        <taxon>Pycnogonida</taxon>
        <taxon>Pantopoda</taxon>
        <taxon>Tanystylum</taxon>
    </lineage>
</organism>
<dbReference type="CTD" id="4538"/>
<evidence type="ECO:0000256" key="11">
    <source>
        <dbReference type="ARBA" id="ARBA00022989"/>
    </source>
</evidence>
<feature type="transmembrane region" description="Helical" evidence="17">
    <location>
        <begin position="378"/>
        <end position="411"/>
    </location>
</feature>
<dbReference type="GO" id="GO:0015990">
    <property type="term" value="P:electron transport coupled proton transport"/>
    <property type="evidence" value="ECO:0007669"/>
    <property type="project" value="TreeGrafter"/>
</dbReference>
<dbReference type="EMBL" id="GU370074">
    <property type="protein sequence ID" value="ADB91993.1"/>
    <property type="molecule type" value="Genomic_DNA"/>
</dbReference>
<dbReference type="RefSeq" id="YP_003891057.1">
    <property type="nucleotide sequence ID" value="NC_014505.1"/>
</dbReference>
<evidence type="ECO:0000259" key="18">
    <source>
        <dbReference type="Pfam" id="PF00361"/>
    </source>
</evidence>
<evidence type="ECO:0000256" key="16">
    <source>
        <dbReference type="ARBA" id="ARBA00049551"/>
    </source>
</evidence>
<evidence type="ECO:0000256" key="15">
    <source>
        <dbReference type="ARBA" id="ARBA00023136"/>
    </source>
</evidence>
<evidence type="ECO:0000256" key="1">
    <source>
        <dbReference type="ARBA" id="ARBA00003257"/>
    </source>
</evidence>
<keyword evidence="14 17" id="KW-0496">Mitochondrion</keyword>
<feature type="transmembrane region" description="Helical" evidence="17">
    <location>
        <begin position="61"/>
        <end position="79"/>
    </location>
</feature>
<evidence type="ECO:0000256" key="6">
    <source>
        <dbReference type="ARBA" id="ARBA00022448"/>
    </source>
</evidence>
<dbReference type="GO" id="GO:0048039">
    <property type="term" value="F:ubiquinone binding"/>
    <property type="evidence" value="ECO:0007669"/>
    <property type="project" value="TreeGrafter"/>
</dbReference>
<keyword evidence="12 17" id="KW-0520">NAD</keyword>
<feature type="transmembrane region" description="Helical" evidence="17">
    <location>
        <begin position="432"/>
        <end position="455"/>
    </location>
</feature>
<evidence type="ECO:0000259" key="19">
    <source>
        <dbReference type="Pfam" id="PF01059"/>
    </source>
</evidence>
<feature type="transmembrane region" description="Helical" evidence="17">
    <location>
        <begin position="258"/>
        <end position="277"/>
    </location>
</feature>
<dbReference type="GO" id="GO:0003954">
    <property type="term" value="F:NADH dehydrogenase activity"/>
    <property type="evidence" value="ECO:0007669"/>
    <property type="project" value="TreeGrafter"/>
</dbReference>
<keyword evidence="10 17" id="KW-0249">Electron transport</keyword>
<feature type="transmembrane region" description="Helical" evidence="17">
    <location>
        <begin position="310"/>
        <end position="333"/>
    </location>
</feature>
<keyword evidence="9" id="KW-1278">Translocase</keyword>
<feature type="transmembrane region" description="Helical" evidence="17">
    <location>
        <begin position="21"/>
        <end position="41"/>
    </location>
</feature>
<evidence type="ECO:0000256" key="3">
    <source>
        <dbReference type="ARBA" id="ARBA00009025"/>
    </source>
</evidence>
<dbReference type="InterPro" id="IPR000260">
    <property type="entry name" value="NADH4_N"/>
</dbReference>
<dbReference type="GeneID" id="9728723"/>
<keyword evidence="6 17" id="KW-0813">Transport</keyword>
<sequence length="456" mass="54142">MMMMIFTSLMLIPLLSSKIKFWMYWVYMKIFFMMMSFKFMMMMYNMFNFSNNIFFMFGNDSLSSIMIMLTMWIIILMSISSVKLIMNKFNFLYMMLMLSLMMILMLMFLTLNMLSFYLLFEFILIPTFFLVLGWGYQPERISAGLYFLFYTIFASLPLLMLIIMIMNCTISLTWFYYSYFTMINIKIFWISYLIFFFMVFSFLVKMPIYFFHLWLPKAHVEAPISGSMILAGILLKLGGYGLYRFFSLIMKLYTYLNMYFIVFILYASMMCSLVCLNQIDLKSLVAYSSVVHMGMMASSIFNINSMSFNGGLIMMIGHGLCSSGLFCLCNIIYERSSTRSMIINKGLINIFPNMNIWMFIFLAINISVPPSMNLLGELSLFISLISFSYINIFMLLVFSFFCSCYSIYLYYNTNHGKLNHNFSFNFINKRELMLLFLHLFPLFMFIMKCQLFYFYL</sequence>
<feature type="domain" description="NADH:quinone oxidoreductase/Mrp antiporter transmembrane" evidence="18">
    <location>
        <begin position="112"/>
        <end position="399"/>
    </location>
</feature>
<keyword evidence="7 17" id="KW-0679">Respiratory chain</keyword>
<dbReference type="GO" id="GO:0031966">
    <property type="term" value="C:mitochondrial membrane"/>
    <property type="evidence" value="ECO:0007669"/>
    <property type="project" value="UniProtKB-SubCell"/>
</dbReference>
<keyword evidence="8 17" id="KW-0812">Transmembrane</keyword>
<comment type="catalytic activity">
    <reaction evidence="16 17">
        <text>a ubiquinone + NADH + 5 H(+)(in) = a ubiquinol + NAD(+) + 4 H(+)(out)</text>
        <dbReference type="Rhea" id="RHEA:29091"/>
        <dbReference type="Rhea" id="RHEA-COMP:9565"/>
        <dbReference type="Rhea" id="RHEA-COMP:9566"/>
        <dbReference type="ChEBI" id="CHEBI:15378"/>
        <dbReference type="ChEBI" id="CHEBI:16389"/>
        <dbReference type="ChEBI" id="CHEBI:17976"/>
        <dbReference type="ChEBI" id="CHEBI:57540"/>
        <dbReference type="ChEBI" id="CHEBI:57945"/>
        <dbReference type="EC" id="7.1.1.2"/>
    </reaction>
</comment>
<feature type="transmembrane region" description="Helical" evidence="17">
    <location>
        <begin position="354"/>
        <end position="372"/>
    </location>
</feature>
<dbReference type="GO" id="GO:0008137">
    <property type="term" value="F:NADH dehydrogenase (ubiquinone) activity"/>
    <property type="evidence" value="ECO:0007669"/>
    <property type="project" value="UniProtKB-UniRule"/>
</dbReference>
<keyword evidence="13 17" id="KW-0830">Ubiquinone</keyword>
<feature type="transmembrane region" description="Helical" evidence="17">
    <location>
        <begin position="189"/>
        <end position="215"/>
    </location>
</feature>
<evidence type="ECO:0000256" key="13">
    <source>
        <dbReference type="ARBA" id="ARBA00023075"/>
    </source>
</evidence>
<dbReference type="Pfam" id="PF00361">
    <property type="entry name" value="Proton_antipo_M"/>
    <property type="match status" value="1"/>
</dbReference>
<feature type="domain" description="NADH:ubiquinone oxidoreductase chain 4 N-terminal" evidence="19">
    <location>
        <begin position="1"/>
        <end position="106"/>
    </location>
</feature>
<comment type="subcellular location">
    <subcellularLocation>
        <location evidence="2 17">Mitochondrion membrane</location>
        <topology evidence="2 17">Multi-pass membrane protein</topology>
    </subcellularLocation>
</comment>
<evidence type="ECO:0000256" key="12">
    <source>
        <dbReference type="ARBA" id="ARBA00023027"/>
    </source>
</evidence>
<feature type="transmembrane region" description="Helical" evidence="17">
    <location>
        <begin position="227"/>
        <end position="246"/>
    </location>
</feature>
<name>E0XLE8_TANOR</name>
<reference evidence="20" key="1">
    <citation type="journal article" date="2010" name="Mol. Phylogenet. Evol.">
        <title>Rare genomic changes and mitochondrial sequences provide independent support for congruent relationships among the sea spiders (Arthropoda, Pycnogonida).</title>
        <authorList>
            <person name="Masta S.E."/>
            <person name="McCall A."/>
            <person name="Longhorn S.J."/>
        </authorList>
    </citation>
    <scope>NUCLEOTIDE SEQUENCE</scope>
</reference>
<accession>E0XLE8</accession>
<dbReference type="InterPro" id="IPR003918">
    <property type="entry name" value="NADH_UbQ_OxRdtase"/>
</dbReference>
<evidence type="ECO:0000256" key="8">
    <source>
        <dbReference type="ARBA" id="ARBA00022692"/>
    </source>
</evidence>
<feature type="transmembrane region" description="Helical" evidence="17">
    <location>
        <begin position="91"/>
        <end position="110"/>
    </location>
</feature>
<comment type="function">
    <text evidence="17">Core subunit of the mitochondrial membrane respiratory chain NADH dehydrogenase (Complex I) which catalyzes electron transfer from NADH through the respiratory chain, using ubiquinone as an electron acceptor. Essential for the catalytic activity and assembly of complex I.</text>
</comment>
<comment type="similarity">
    <text evidence="3 17">Belongs to the complex I subunit 4 family.</text>
</comment>
<dbReference type="GO" id="GO:0042773">
    <property type="term" value="P:ATP synthesis coupled electron transport"/>
    <property type="evidence" value="ECO:0007669"/>
    <property type="project" value="InterPro"/>
</dbReference>
<gene>
    <name evidence="20" type="primary">ND4</name>
</gene>
<keyword evidence="15 17" id="KW-0472">Membrane</keyword>
<proteinExistence type="inferred from homology"/>
<evidence type="ECO:0000256" key="7">
    <source>
        <dbReference type="ARBA" id="ARBA00022660"/>
    </source>
</evidence>
<dbReference type="PANTHER" id="PTHR43507">
    <property type="entry name" value="NADH-UBIQUINONE OXIDOREDUCTASE CHAIN 4"/>
    <property type="match status" value="1"/>
</dbReference>
<evidence type="ECO:0000256" key="17">
    <source>
        <dbReference type="RuleBase" id="RU003297"/>
    </source>
</evidence>
<evidence type="ECO:0000256" key="9">
    <source>
        <dbReference type="ARBA" id="ARBA00022967"/>
    </source>
</evidence>
<keyword evidence="11 17" id="KW-1133">Transmembrane helix</keyword>
<protein>
    <recommendedName>
        <fullName evidence="5 17">NADH-ubiquinone oxidoreductase chain 4</fullName>
        <ecNumber evidence="4 17">7.1.1.2</ecNumber>
    </recommendedName>
</protein>
<dbReference type="Pfam" id="PF01059">
    <property type="entry name" value="Oxidored_q5_N"/>
    <property type="match status" value="1"/>
</dbReference>
<evidence type="ECO:0000256" key="5">
    <source>
        <dbReference type="ARBA" id="ARBA00021006"/>
    </source>
</evidence>
<dbReference type="InterPro" id="IPR001750">
    <property type="entry name" value="ND/Mrp_TM"/>
</dbReference>
<evidence type="ECO:0000256" key="2">
    <source>
        <dbReference type="ARBA" id="ARBA00004225"/>
    </source>
</evidence>